<dbReference type="PANTHER" id="PTHR13392">
    <property type="entry name" value="ATAXIN 1"/>
    <property type="match status" value="1"/>
</dbReference>
<dbReference type="GO" id="GO:0000122">
    <property type="term" value="P:negative regulation of transcription by RNA polymerase II"/>
    <property type="evidence" value="ECO:0007669"/>
    <property type="project" value="TreeGrafter"/>
</dbReference>
<dbReference type="EMBL" id="JAAKFY010000021">
    <property type="protein sequence ID" value="KAF3839818.1"/>
    <property type="molecule type" value="Genomic_DNA"/>
</dbReference>
<accession>A0A7J5XUL9</accession>
<feature type="domain" description="Ataxin-1 N-terminal" evidence="2">
    <location>
        <begin position="1"/>
        <end position="189"/>
    </location>
</feature>
<sequence length="206" mass="21794">MKSNQERSNGCLPPKKREILALEQRPVVVAAPPAAVMADSPHTENLAWLASVASERCRSRDAESPRCTISSTSSSSPATSIYSSAAPLSAVPLTSLPAVYPTAMPQQAGTIQFAQLGPNVQFISSGPYAGYISSHIISANASSAHNSSTIGQRSISMVTHCSHLPQQQRGAAVSNRPFSLRTDSGVTSELSPGHHPVHFIWTAEHL</sequence>
<evidence type="ECO:0000259" key="2">
    <source>
        <dbReference type="Pfam" id="PF12547"/>
    </source>
</evidence>
<dbReference type="Proteomes" id="UP000518266">
    <property type="component" value="Unassembled WGS sequence"/>
</dbReference>
<dbReference type="PANTHER" id="PTHR13392:SF5">
    <property type="entry name" value="ATAXIN-1"/>
    <property type="match status" value="1"/>
</dbReference>
<dbReference type="AlphaFoldDB" id="A0A7J5XUL9"/>
<organism evidence="3 4">
    <name type="scientific">Dissostichus mawsoni</name>
    <name type="common">Antarctic cod</name>
    <dbReference type="NCBI Taxonomy" id="36200"/>
    <lineage>
        <taxon>Eukaryota</taxon>
        <taxon>Metazoa</taxon>
        <taxon>Chordata</taxon>
        <taxon>Craniata</taxon>
        <taxon>Vertebrata</taxon>
        <taxon>Euteleostomi</taxon>
        <taxon>Actinopterygii</taxon>
        <taxon>Neopterygii</taxon>
        <taxon>Teleostei</taxon>
        <taxon>Neoteleostei</taxon>
        <taxon>Acanthomorphata</taxon>
        <taxon>Eupercaria</taxon>
        <taxon>Perciformes</taxon>
        <taxon>Notothenioidei</taxon>
        <taxon>Nototheniidae</taxon>
        <taxon>Dissostichus</taxon>
    </lineage>
</organism>
<feature type="compositionally biased region" description="Low complexity" evidence="1">
    <location>
        <begin position="68"/>
        <end position="79"/>
    </location>
</feature>
<protein>
    <recommendedName>
        <fullName evidence="2">Ataxin-1 N-terminal domain-containing protein</fullName>
    </recommendedName>
</protein>
<evidence type="ECO:0000313" key="3">
    <source>
        <dbReference type="EMBL" id="KAF3839818.1"/>
    </source>
</evidence>
<dbReference type="InterPro" id="IPR043404">
    <property type="entry name" value="ATAXIN1-like"/>
</dbReference>
<dbReference type="GO" id="GO:0007399">
    <property type="term" value="P:nervous system development"/>
    <property type="evidence" value="ECO:0007669"/>
    <property type="project" value="TreeGrafter"/>
</dbReference>
<evidence type="ECO:0000256" key="1">
    <source>
        <dbReference type="SAM" id="MobiDB-lite"/>
    </source>
</evidence>
<gene>
    <name evidence="3" type="ORF">F7725_018535</name>
</gene>
<dbReference type="GO" id="GO:0005634">
    <property type="term" value="C:nucleus"/>
    <property type="evidence" value="ECO:0007669"/>
    <property type="project" value="TreeGrafter"/>
</dbReference>
<evidence type="ECO:0000313" key="4">
    <source>
        <dbReference type="Proteomes" id="UP000518266"/>
    </source>
</evidence>
<dbReference type="InterPro" id="IPR020997">
    <property type="entry name" value="Ataxin-1_N"/>
</dbReference>
<keyword evidence="4" id="KW-1185">Reference proteome</keyword>
<reference evidence="3 4" key="1">
    <citation type="submission" date="2020-03" db="EMBL/GenBank/DDBJ databases">
        <title>Dissostichus mawsoni Genome sequencing and assembly.</title>
        <authorList>
            <person name="Park H."/>
        </authorList>
    </citation>
    <scope>NUCLEOTIDE SEQUENCE [LARGE SCALE GENOMIC DNA]</scope>
    <source>
        <strain evidence="3">DM0001</strain>
        <tissue evidence="3">Muscle</tissue>
    </source>
</reference>
<name>A0A7J5XUL9_DISMA</name>
<dbReference type="Pfam" id="PF12547">
    <property type="entry name" value="ATXN-1_C"/>
    <property type="match status" value="1"/>
</dbReference>
<proteinExistence type="predicted"/>
<dbReference type="OrthoDB" id="10000452at2759"/>
<comment type="caution">
    <text evidence="3">The sequence shown here is derived from an EMBL/GenBank/DDBJ whole genome shotgun (WGS) entry which is preliminary data.</text>
</comment>
<feature type="region of interest" description="Disordered" evidence="1">
    <location>
        <begin position="60"/>
        <end position="79"/>
    </location>
</feature>